<evidence type="ECO:0000313" key="2">
    <source>
        <dbReference type="EMBL" id="GLQ25778.1"/>
    </source>
</evidence>
<organism evidence="2 3">
    <name type="scientific">Sulfitobacter pacificus</name>
    <dbReference type="NCBI Taxonomy" id="1499314"/>
    <lineage>
        <taxon>Bacteria</taxon>
        <taxon>Pseudomonadati</taxon>
        <taxon>Pseudomonadota</taxon>
        <taxon>Alphaproteobacteria</taxon>
        <taxon>Rhodobacterales</taxon>
        <taxon>Roseobacteraceae</taxon>
        <taxon>Sulfitobacter</taxon>
    </lineage>
</organism>
<gene>
    <name evidence="2" type="ORF">GCM10007927_05810</name>
</gene>
<keyword evidence="3" id="KW-1185">Reference proteome</keyword>
<dbReference type="EMBL" id="BSNL01000001">
    <property type="protein sequence ID" value="GLQ25778.1"/>
    <property type="molecule type" value="Genomic_DNA"/>
</dbReference>
<protein>
    <submittedName>
        <fullName evidence="2">Uncharacterized protein</fullName>
    </submittedName>
</protein>
<dbReference type="RefSeq" id="WP_284370383.1">
    <property type="nucleotide sequence ID" value="NZ_BSNL01000001.1"/>
</dbReference>
<accession>A0ABQ5VFK5</accession>
<proteinExistence type="predicted"/>
<comment type="caution">
    <text evidence="2">The sequence shown here is derived from an EMBL/GenBank/DDBJ whole genome shotgun (WGS) entry which is preliminary data.</text>
</comment>
<sequence>MTKLSSLDLWRLSESLSVVDAAILIAGFDPSQHYNDNDGDRVKLTWQHEGFEPAFNALRGAIKTNKLRANLAHAMRGRQSFQHGDYFGDVDLGDDEHKVSFDMLIARNETVGYETTQYSGETKLNFAVENIINETGFCIWKEPNWNETTIDVNDLRNWLIERGVYPSFFFPSGNRDSFSNPKNPRYSAKLACAVGAWEAVEKPSRGKSVKKTIQDWVQSNGVSFGLGEDGVVSPTAAEEIAKIANWNPKGGANPTPQATGDDAETLTREPNNYEHGYNSVEQDDGDIPF</sequence>
<dbReference type="Proteomes" id="UP001161388">
    <property type="component" value="Unassembled WGS sequence"/>
</dbReference>
<feature type="region of interest" description="Disordered" evidence="1">
    <location>
        <begin position="245"/>
        <end position="289"/>
    </location>
</feature>
<evidence type="ECO:0000313" key="3">
    <source>
        <dbReference type="Proteomes" id="UP001161388"/>
    </source>
</evidence>
<evidence type="ECO:0000256" key="1">
    <source>
        <dbReference type="SAM" id="MobiDB-lite"/>
    </source>
</evidence>
<name>A0ABQ5VFK5_9RHOB</name>
<reference evidence="2" key="1">
    <citation type="journal article" date="2014" name="Int. J. Syst. Evol. Microbiol.">
        <title>Complete genome of a new Firmicutes species belonging to the dominant human colonic microbiota ('Ruminococcus bicirculans') reveals two chromosomes and a selective capacity to utilize plant glucans.</title>
        <authorList>
            <consortium name="NISC Comparative Sequencing Program"/>
            <person name="Wegmann U."/>
            <person name="Louis P."/>
            <person name="Goesmann A."/>
            <person name="Henrissat B."/>
            <person name="Duncan S.H."/>
            <person name="Flint H.J."/>
        </authorList>
    </citation>
    <scope>NUCLEOTIDE SEQUENCE</scope>
    <source>
        <strain evidence="2">NBRC 109915</strain>
    </source>
</reference>
<reference evidence="2" key="2">
    <citation type="submission" date="2023-01" db="EMBL/GenBank/DDBJ databases">
        <title>Draft genome sequence of Sulfitobacter pacificus strain NBRC 109915.</title>
        <authorList>
            <person name="Sun Q."/>
            <person name="Mori K."/>
        </authorList>
    </citation>
    <scope>NUCLEOTIDE SEQUENCE</scope>
    <source>
        <strain evidence="2">NBRC 109915</strain>
    </source>
</reference>